<feature type="non-terminal residue" evidence="1">
    <location>
        <position position="166"/>
    </location>
</feature>
<organism evidence="1">
    <name type="scientific">marine sediment metagenome</name>
    <dbReference type="NCBI Taxonomy" id="412755"/>
    <lineage>
        <taxon>unclassified sequences</taxon>
        <taxon>metagenomes</taxon>
        <taxon>ecological metagenomes</taxon>
    </lineage>
</organism>
<comment type="caution">
    <text evidence="1">The sequence shown here is derived from an EMBL/GenBank/DDBJ whole genome shotgun (WGS) entry which is preliminary data.</text>
</comment>
<dbReference type="AlphaFoldDB" id="X1H2A0"/>
<dbReference type="EMBL" id="BARU01033083">
    <property type="protein sequence ID" value="GAH63532.1"/>
    <property type="molecule type" value="Genomic_DNA"/>
</dbReference>
<name>X1H2A0_9ZZZZ</name>
<proteinExistence type="predicted"/>
<protein>
    <submittedName>
        <fullName evidence="1">Uncharacterized protein</fullName>
    </submittedName>
</protein>
<sequence>MPYQPTRTLAAFIMEDALKKAVGWSSSLMGLVRFGGIRMEFFPLILICLDAYIKGAAMGYTFRDKHDLLVSMMVKPDKVKKHADYLRDMAQKRIDSYNQEITSIIDFFISTELAKDKLSFDDFVNKAKTKIKIDSAAPRIKLVFEEGTSVGSNYPDIVSRVISLER</sequence>
<accession>X1H2A0</accession>
<gene>
    <name evidence="1" type="ORF">S03H2_52094</name>
</gene>
<reference evidence="1" key="1">
    <citation type="journal article" date="2014" name="Front. Microbiol.">
        <title>High frequency of phylogenetically diverse reductive dehalogenase-homologous genes in deep subseafloor sedimentary metagenomes.</title>
        <authorList>
            <person name="Kawai M."/>
            <person name="Futagami T."/>
            <person name="Toyoda A."/>
            <person name="Takaki Y."/>
            <person name="Nishi S."/>
            <person name="Hori S."/>
            <person name="Arai W."/>
            <person name="Tsubouchi T."/>
            <person name="Morono Y."/>
            <person name="Uchiyama I."/>
            <person name="Ito T."/>
            <person name="Fujiyama A."/>
            <person name="Inagaki F."/>
            <person name="Takami H."/>
        </authorList>
    </citation>
    <scope>NUCLEOTIDE SEQUENCE</scope>
    <source>
        <strain evidence="1">Expedition CK06-06</strain>
    </source>
</reference>
<evidence type="ECO:0000313" key="1">
    <source>
        <dbReference type="EMBL" id="GAH63532.1"/>
    </source>
</evidence>